<evidence type="ECO:0000313" key="4">
    <source>
        <dbReference type="Proteomes" id="UP000215902"/>
    </source>
</evidence>
<feature type="coiled-coil region" evidence="1">
    <location>
        <begin position="260"/>
        <end position="287"/>
    </location>
</feature>
<dbReference type="AlphaFoldDB" id="A0A267DRM5"/>
<dbReference type="Proteomes" id="UP000215902">
    <property type="component" value="Unassembled WGS sequence"/>
</dbReference>
<comment type="caution">
    <text evidence="3">The sequence shown here is derived from an EMBL/GenBank/DDBJ whole genome shotgun (WGS) entry which is preliminary data.</text>
</comment>
<keyword evidence="1" id="KW-0175">Coiled coil</keyword>
<feature type="region of interest" description="Disordered" evidence="2">
    <location>
        <begin position="412"/>
        <end position="433"/>
    </location>
</feature>
<feature type="coiled-coil region" evidence="1">
    <location>
        <begin position="491"/>
        <end position="550"/>
    </location>
</feature>
<feature type="compositionally biased region" description="Basic and acidic residues" evidence="2">
    <location>
        <begin position="661"/>
        <end position="671"/>
    </location>
</feature>
<reference evidence="3 4" key="1">
    <citation type="submission" date="2017-06" db="EMBL/GenBank/DDBJ databases">
        <title>A platform for efficient transgenesis in Macrostomum lignano, a flatworm model organism for stem cell research.</title>
        <authorList>
            <person name="Berezikov E."/>
        </authorList>
    </citation>
    <scope>NUCLEOTIDE SEQUENCE [LARGE SCALE GENOMIC DNA]</scope>
    <source>
        <strain evidence="3">DV1</strain>
        <tissue evidence="3">Whole organism</tissue>
    </source>
</reference>
<dbReference type="InterPro" id="IPR029512">
    <property type="entry name" value="CCDC154"/>
</dbReference>
<accession>A0A267DRM5</accession>
<name>A0A267DRM5_9PLAT</name>
<feature type="region of interest" description="Disordered" evidence="2">
    <location>
        <begin position="31"/>
        <end position="61"/>
    </location>
</feature>
<dbReference type="OrthoDB" id="9445857at2759"/>
<feature type="region of interest" description="Disordered" evidence="2">
    <location>
        <begin position="661"/>
        <end position="683"/>
    </location>
</feature>
<organism evidence="3 4">
    <name type="scientific">Macrostomum lignano</name>
    <dbReference type="NCBI Taxonomy" id="282301"/>
    <lineage>
        <taxon>Eukaryota</taxon>
        <taxon>Metazoa</taxon>
        <taxon>Spiralia</taxon>
        <taxon>Lophotrochozoa</taxon>
        <taxon>Platyhelminthes</taxon>
        <taxon>Rhabditophora</taxon>
        <taxon>Macrostomorpha</taxon>
        <taxon>Macrostomida</taxon>
        <taxon>Macrostomidae</taxon>
        <taxon>Macrostomum</taxon>
    </lineage>
</organism>
<evidence type="ECO:0000256" key="1">
    <source>
        <dbReference type="SAM" id="Coils"/>
    </source>
</evidence>
<feature type="region of interest" description="Disordered" evidence="2">
    <location>
        <begin position="218"/>
        <end position="254"/>
    </location>
</feature>
<sequence length="683" mass="77698">PCSSSGSRAFHGHFESGDQLYMYNFKQNFGSRSKDDSWDLPALSTNRTSHEKPRQQQQQQLVPIRAESLDDHRSMSSPSDNDERIRSLETRLRVAEKSNRALLEEVVRLQSELKVVSRKGEDALRDERRARQMLEGAVKSSGDLVNQLAQRLRTQEDRLAEERSRLDNLAEAGSRKEAQQARVTAMERELEALEQARTRAERQTARLLEEMRNLRARVEDHQRTGQQQQQPRARHSSAQEKLQDLDEQLPNDGGDLRREIVDLRSRVRAEAEERRRLEQRLDERLTEALKTAGTEQQPGLGATDRLALQARIQEAAEGLNQRILEKEVRLREDAARSQAEAERLILREQEARLTQEREQRHQQEQRWEALRKAQEEELAGARRAQRAELAEAAEATRALQEAVQAMERRIQELTDRDSKGGKSSEDESRLRQQLTARVQELEARLSSSSSALSAEVAELARRVRSANSAGASKNQWESLLEDYRRETGRRIAGTEEQLQAVKSRLDRMDERLGGRMGELKQKQESNDSLMKEIQERLEAISQRLGQTEGHVTDLKSKNAAVNDGVHRNSDQITALMEDLSLRVGSEIAGRVQDTDSIRVELERLKASSSVGGGDSSGLKRELEECQALVRKLAEVVQTVKTVLGMKIQSEQKLRMAELKGMQEEMKQHSGKLDQLASKVNGKK</sequence>
<dbReference type="STRING" id="282301.A0A267DRM5"/>
<gene>
    <name evidence="3" type="ORF">BOX15_Mlig027877g1</name>
</gene>
<evidence type="ECO:0000256" key="2">
    <source>
        <dbReference type="SAM" id="MobiDB-lite"/>
    </source>
</evidence>
<evidence type="ECO:0000313" key="3">
    <source>
        <dbReference type="EMBL" id="PAA51940.1"/>
    </source>
</evidence>
<keyword evidence="4" id="KW-1185">Reference proteome</keyword>
<feature type="coiled-coil region" evidence="1">
    <location>
        <begin position="85"/>
        <end position="119"/>
    </location>
</feature>
<dbReference type="PANTHER" id="PTHR35153:SF1">
    <property type="entry name" value="COILED-COIL DOMAIN-CONTAINING PROTEIN 154"/>
    <property type="match status" value="1"/>
</dbReference>
<dbReference type="EMBL" id="NIVC01003332">
    <property type="protein sequence ID" value="PAA51940.1"/>
    <property type="molecule type" value="Genomic_DNA"/>
</dbReference>
<feature type="non-terminal residue" evidence="3">
    <location>
        <position position="1"/>
    </location>
</feature>
<proteinExistence type="predicted"/>
<protein>
    <submittedName>
        <fullName evidence="3">Uncharacterized protein</fullName>
    </submittedName>
</protein>
<dbReference type="PANTHER" id="PTHR35153">
    <property type="entry name" value="COILED-COIL DOMAIN-CONTAINING PROTEIN 154"/>
    <property type="match status" value="1"/>
</dbReference>
<feature type="compositionally biased region" description="Basic and acidic residues" evidence="2">
    <location>
        <begin position="412"/>
        <end position="430"/>
    </location>
</feature>